<proteinExistence type="predicted"/>
<comment type="caution">
    <text evidence="1">The sequence shown here is derived from an EMBL/GenBank/DDBJ whole genome shotgun (WGS) entry which is preliminary data.</text>
</comment>
<organism evidence="1 2">
    <name type="scientific">Planococcus dechangensis</name>
    <dbReference type="NCBI Taxonomy" id="1176255"/>
    <lineage>
        <taxon>Bacteria</taxon>
        <taxon>Bacillati</taxon>
        <taxon>Bacillota</taxon>
        <taxon>Bacilli</taxon>
        <taxon>Bacillales</taxon>
        <taxon>Caryophanaceae</taxon>
        <taxon>Planococcus</taxon>
    </lineage>
</organism>
<evidence type="ECO:0000313" key="2">
    <source>
        <dbReference type="Proteomes" id="UP001595932"/>
    </source>
</evidence>
<dbReference type="Proteomes" id="UP001595932">
    <property type="component" value="Unassembled WGS sequence"/>
</dbReference>
<gene>
    <name evidence="1" type="ORF">ACFO5U_09020</name>
</gene>
<keyword evidence="2" id="KW-1185">Reference proteome</keyword>
<dbReference type="RefSeq" id="WP_377278558.1">
    <property type="nucleotide sequence ID" value="NZ_JBHSGL010000005.1"/>
</dbReference>
<accession>A0ABV9MCF9</accession>
<dbReference type="EMBL" id="JBHSGL010000005">
    <property type="protein sequence ID" value="MFC4712999.1"/>
    <property type="molecule type" value="Genomic_DNA"/>
</dbReference>
<protein>
    <submittedName>
        <fullName evidence="1">Uncharacterized protein</fullName>
    </submittedName>
</protein>
<reference evidence="2" key="1">
    <citation type="journal article" date="2019" name="Int. J. Syst. Evol. Microbiol.">
        <title>The Global Catalogue of Microorganisms (GCM) 10K type strain sequencing project: providing services to taxonomists for standard genome sequencing and annotation.</title>
        <authorList>
            <consortium name="The Broad Institute Genomics Platform"/>
            <consortium name="The Broad Institute Genome Sequencing Center for Infectious Disease"/>
            <person name="Wu L."/>
            <person name="Ma J."/>
        </authorList>
    </citation>
    <scope>NUCLEOTIDE SEQUENCE [LARGE SCALE GENOMIC DNA]</scope>
    <source>
        <strain evidence="2">CGMCC 1.12151</strain>
    </source>
</reference>
<sequence>MRFLIEFKDFKTRETEDRSLDVLQTFLNEHLIGQNHGNRFECIIIRFISNPSASRKLQLKTLYHTYAVIEVDLTIEASRKVQLANFMHGLMLVESAIRKAAFIETRGDNMEYQEEELVKEYRKALAFAPKTIEDLKRYAKSQKEVEFENQVKRTDCAIRTRLMNPSPLNKRFNDIVVSQYFDEPIVTSYAYRFTEVLSNLLFRAEVMLPGYDRIVIKVDQTMEEVKQEVALEDWYSLTFTALDINKFLAGTDAEKFQMLFESIKEGMRLIADFDHLEKEKIEEVMNEVAKKGLDMELVYVSKENEKYLAQLIYQVPKTPAEKADFKLKLTDLVSGQTGTVTVSSAGTFQTAHCFNSISIKKKEIVIKGGQSHQAEYTRKMEKLPEKFTFEIAEVLK</sequence>
<evidence type="ECO:0000313" key="1">
    <source>
        <dbReference type="EMBL" id="MFC4712999.1"/>
    </source>
</evidence>
<name>A0ABV9MCF9_9BACL</name>